<evidence type="ECO:0000256" key="7">
    <source>
        <dbReference type="SAM" id="Phobius"/>
    </source>
</evidence>
<keyword evidence="6 7" id="KW-0472">Membrane</keyword>
<feature type="transmembrane region" description="Helical" evidence="7">
    <location>
        <begin position="173"/>
        <end position="194"/>
    </location>
</feature>
<keyword evidence="3" id="KW-1003">Cell membrane</keyword>
<name>A0A7X0Y366_9LIST</name>
<evidence type="ECO:0000313" key="10">
    <source>
        <dbReference type="Proteomes" id="UP000535908"/>
    </source>
</evidence>
<evidence type="ECO:0000256" key="4">
    <source>
        <dbReference type="ARBA" id="ARBA00022692"/>
    </source>
</evidence>
<dbReference type="GO" id="GO:0004713">
    <property type="term" value="F:protein tyrosine kinase activity"/>
    <property type="evidence" value="ECO:0007669"/>
    <property type="project" value="TreeGrafter"/>
</dbReference>
<protein>
    <submittedName>
        <fullName evidence="9">Capsular biosynthesis protein</fullName>
    </submittedName>
</protein>
<dbReference type="EMBL" id="JAARWN010000004">
    <property type="protein sequence ID" value="MBC1936155.1"/>
    <property type="molecule type" value="Genomic_DNA"/>
</dbReference>
<dbReference type="PANTHER" id="PTHR32309:SF13">
    <property type="entry name" value="FERRIC ENTEROBACTIN TRANSPORT PROTEIN FEPE"/>
    <property type="match status" value="1"/>
</dbReference>
<evidence type="ECO:0000313" key="9">
    <source>
        <dbReference type="EMBL" id="MBC1936155.1"/>
    </source>
</evidence>
<sequence>MKIKNLTVSNLWKTFKKSFIWMLLIICLSVASVYTYNNYIAKPQYTSSFQVLFNIEQTGTKTQTSDGVRNNIQLINTFTSVLQSGKIMDLVKDKVKTTDSSSTLASDTKIVSNENSLVMTINYTNLDKDQVIKVSSAMVGVVSKEIPQIFKGTTVTVLEKASEPSAPSNNSTYILAVMVGLMLSCTLLFILCALDTTIQNKEQLESMGLPFLGDIPKFKSTEL</sequence>
<keyword evidence="5 7" id="KW-1133">Transmembrane helix</keyword>
<evidence type="ECO:0000259" key="8">
    <source>
        <dbReference type="Pfam" id="PF02706"/>
    </source>
</evidence>
<gene>
    <name evidence="9" type="ORF">HCA69_07230</name>
</gene>
<dbReference type="GO" id="GO:0005886">
    <property type="term" value="C:plasma membrane"/>
    <property type="evidence" value="ECO:0007669"/>
    <property type="project" value="UniProtKB-SubCell"/>
</dbReference>
<dbReference type="AlphaFoldDB" id="A0A7X0Y366"/>
<dbReference type="Pfam" id="PF02706">
    <property type="entry name" value="Wzz"/>
    <property type="match status" value="1"/>
</dbReference>
<proteinExistence type="inferred from homology"/>
<dbReference type="Proteomes" id="UP000535908">
    <property type="component" value="Unassembled WGS sequence"/>
</dbReference>
<evidence type="ECO:0000256" key="1">
    <source>
        <dbReference type="ARBA" id="ARBA00004651"/>
    </source>
</evidence>
<comment type="subcellular location">
    <subcellularLocation>
        <location evidence="1">Cell membrane</location>
        <topology evidence="1">Multi-pass membrane protein</topology>
    </subcellularLocation>
</comment>
<comment type="similarity">
    <text evidence="2">Belongs to the CpsC/CapA family.</text>
</comment>
<organism evidence="9 10">
    <name type="scientific">Listeria grandensis</name>
    <dbReference type="NCBI Taxonomy" id="1494963"/>
    <lineage>
        <taxon>Bacteria</taxon>
        <taxon>Bacillati</taxon>
        <taxon>Bacillota</taxon>
        <taxon>Bacilli</taxon>
        <taxon>Bacillales</taxon>
        <taxon>Listeriaceae</taxon>
        <taxon>Listeria</taxon>
    </lineage>
</organism>
<keyword evidence="4 7" id="KW-0812">Transmembrane</keyword>
<dbReference type="RefSeq" id="WP_185525907.1">
    <property type="nucleotide sequence ID" value="NZ_JAARWN010000004.1"/>
</dbReference>
<feature type="domain" description="Polysaccharide chain length determinant N-terminal" evidence="8">
    <location>
        <begin position="6"/>
        <end position="93"/>
    </location>
</feature>
<evidence type="ECO:0000256" key="2">
    <source>
        <dbReference type="ARBA" id="ARBA00006683"/>
    </source>
</evidence>
<dbReference type="InterPro" id="IPR003856">
    <property type="entry name" value="LPS_length_determ_N"/>
</dbReference>
<evidence type="ECO:0000256" key="6">
    <source>
        <dbReference type="ARBA" id="ARBA00023136"/>
    </source>
</evidence>
<evidence type="ECO:0000256" key="5">
    <source>
        <dbReference type="ARBA" id="ARBA00022989"/>
    </source>
</evidence>
<dbReference type="PANTHER" id="PTHR32309">
    <property type="entry name" value="TYROSINE-PROTEIN KINASE"/>
    <property type="match status" value="1"/>
</dbReference>
<reference evidence="9 10" key="1">
    <citation type="submission" date="2020-03" db="EMBL/GenBank/DDBJ databases">
        <title>Soil Listeria distribution.</title>
        <authorList>
            <person name="Liao J."/>
            <person name="Wiedmann M."/>
        </authorList>
    </citation>
    <scope>NUCLEOTIDE SEQUENCE [LARGE SCALE GENOMIC DNA]</scope>
    <source>
        <strain evidence="9 10">FSL L7-0741</strain>
    </source>
</reference>
<comment type="caution">
    <text evidence="9">The sequence shown here is derived from an EMBL/GenBank/DDBJ whole genome shotgun (WGS) entry which is preliminary data.</text>
</comment>
<accession>A0A7X0Y366</accession>
<evidence type="ECO:0000256" key="3">
    <source>
        <dbReference type="ARBA" id="ARBA00022475"/>
    </source>
</evidence>
<dbReference type="InterPro" id="IPR050445">
    <property type="entry name" value="Bact_polysacc_biosynth/exp"/>
</dbReference>